<evidence type="ECO:0008006" key="4">
    <source>
        <dbReference type="Google" id="ProtNLM"/>
    </source>
</evidence>
<dbReference type="RefSeq" id="WP_015949848.1">
    <property type="nucleotide sequence ID" value="NC_011768.1"/>
</dbReference>
<dbReference type="Proteomes" id="UP000000739">
    <property type="component" value="Chromosome"/>
</dbReference>
<dbReference type="Pfam" id="PF14329">
    <property type="entry name" value="DUF4386"/>
    <property type="match status" value="1"/>
</dbReference>
<keyword evidence="1" id="KW-0812">Transmembrane</keyword>
<dbReference type="KEGG" id="dal:Dalk_5141"/>
<evidence type="ECO:0000313" key="3">
    <source>
        <dbReference type="Proteomes" id="UP000000739"/>
    </source>
</evidence>
<dbReference type="AlphaFoldDB" id="B8FE30"/>
<feature type="transmembrane region" description="Helical" evidence="1">
    <location>
        <begin position="62"/>
        <end position="83"/>
    </location>
</feature>
<keyword evidence="3" id="KW-1185">Reference proteome</keyword>
<gene>
    <name evidence="2" type="ordered locus">Dalk_5141</name>
</gene>
<proteinExistence type="predicted"/>
<feature type="transmembrane region" description="Helical" evidence="1">
    <location>
        <begin position="145"/>
        <end position="167"/>
    </location>
</feature>
<sequence length="232" mass="25279">MDGQKTTSPLFYARFAGLLYLLIIILGISAEFFIRAKLIVSGDPVATAENILNFSTLFRMGFWADALMVLADVALAVLLYILFAPVNKNLSMAAAVFRLIQAVILGFNLLNYYAAILTLTAPALASSLPTEQTNALTMLFLELHSHGYDLGLIFFGVSNLVLGHLILKSGIPKLLGYGLAAAGIVYLFGSSVRFTLPELYSQIEAVYIIPLIAELAFCIWLLTGRKSSFVNM</sequence>
<dbReference type="eggNOG" id="ENOG502ZF5I">
    <property type="taxonomic scope" value="Bacteria"/>
</dbReference>
<feature type="transmembrane region" description="Helical" evidence="1">
    <location>
        <begin position="95"/>
        <end position="125"/>
    </location>
</feature>
<dbReference type="HOGENOM" id="CLU_098561_1_0_7"/>
<keyword evidence="1" id="KW-0472">Membrane</keyword>
<feature type="transmembrane region" description="Helical" evidence="1">
    <location>
        <begin position="174"/>
        <end position="193"/>
    </location>
</feature>
<accession>B8FE30</accession>
<evidence type="ECO:0000256" key="1">
    <source>
        <dbReference type="SAM" id="Phobius"/>
    </source>
</evidence>
<dbReference type="EMBL" id="CP001322">
    <property type="protein sequence ID" value="ACL06811.1"/>
    <property type="molecule type" value="Genomic_DNA"/>
</dbReference>
<organism evidence="2 3">
    <name type="scientific">Desulfatibacillum aliphaticivorans</name>
    <dbReference type="NCBI Taxonomy" id="218208"/>
    <lineage>
        <taxon>Bacteria</taxon>
        <taxon>Pseudomonadati</taxon>
        <taxon>Thermodesulfobacteriota</taxon>
        <taxon>Desulfobacteria</taxon>
        <taxon>Desulfobacterales</taxon>
        <taxon>Desulfatibacillaceae</taxon>
        <taxon>Desulfatibacillum</taxon>
    </lineage>
</organism>
<protein>
    <recommendedName>
        <fullName evidence="4">DUF4386 domain-containing protein</fullName>
    </recommendedName>
</protein>
<reference evidence="2 3" key="1">
    <citation type="journal article" date="2012" name="Environ. Microbiol.">
        <title>The genome sequence of Desulfatibacillum alkenivorans AK-01: a blueprint for anaerobic alkane oxidation.</title>
        <authorList>
            <person name="Callaghan A.V."/>
            <person name="Morris B.E."/>
            <person name="Pereira I.A."/>
            <person name="McInerney M.J."/>
            <person name="Austin R.N."/>
            <person name="Groves J.T."/>
            <person name="Kukor J.J."/>
            <person name="Suflita J.M."/>
            <person name="Young L.Y."/>
            <person name="Zylstra G.J."/>
            <person name="Wawrik B."/>
        </authorList>
    </citation>
    <scope>NUCLEOTIDE SEQUENCE [LARGE SCALE GENOMIC DNA]</scope>
    <source>
        <strain evidence="2 3">AK-01</strain>
    </source>
</reference>
<dbReference type="InterPro" id="IPR025495">
    <property type="entry name" value="DUF4386"/>
</dbReference>
<name>B8FE30_DESAL</name>
<keyword evidence="1" id="KW-1133">Transmembrane helix</keyword>
<feature type="transmembrane region" description="Helical" evidence="1">
    <location>
        <begin position="12"/>
        <end position="34"/>
    </location>
</feature>
<evidence type="ECO:0000313" key="2">
    <source>
        <dbReference type="EMBL" id="ACL06811.1"/>
    </source>
</evidence>
<feature type="transmembrane region" description="Helical" evidence="1">
    <location>
        <begin position="205"/>
        <end position="223"/>
    </location>
</feature>